<keyword evidence="1" id="KW-0472">Membrane</keyword>
<feature type="transmembrane region" description="Helical" evidence="1">
    <location>
        <begin position="139"/>
        <end position="161"/>
    </location>
</feature>
<dbReference type="InterPro" id="IPR052701">
    <property type="entry name" value="GAG_Ulvan_Degrading_Sulfatases"/>
</dbReference>
<feature type="domain" description="Sulfatase N-terminal" evidence="2">
    <location>
        <begin position="261"/>
        <end position="541"/>
    </location>
</feature>
<dbReference type="RefSeq" id="WP_078744303.1">
    <property type="nucleotide sequence ID" value="NZ_FUXG01000003.1"/>
</dbReference>
<feature type="transmembrane region" description="Helical" evidence="1">
    <location>
        <begin position="173"/>
        <end position="194"/>
    </location>
</feature>
<evidence type="ECO:0000313" key="4">
    <source>
        <dbReference type="EMBL" id="OPX56210.1"/>
    </source>
</evidence>
<dbReference type="CDD" id="cd16148">
    <property type="entry name" value="sulfatase_like"/>
    <property type="match status" value="1"/>
</dbReference>
<evidence type="ECO:0000259" key="2">
    <source>
        <dbReference type="Pfam" id="PF00884"/>
    </source>
</evidence>
<feature type="transmembrane region" description="Helical" evidence="1">
    <location>
        <begin position="86"/>
        <end position="108"/>
    </location>
</feature>
<dbReference type="Pfam" id="PF11893">
    <property type="entry name" value="DUF3413"/>
    <property type="match status" value="1"/>
</dbReference>
<gene>
    <name evidence="4" type="ORF">BTE48_04325</name>
</gene>
<dbReference type="InterPro" id="IPR012159">
    <property type="entry name" value="YejM-like"/>
</dbReference>
<dbReference type="Proteomes" id="UP000191418">
    <property type="component" value="Unassembled WGS sequence"/>
</dbReference>
<dbReference type="InterPro" id="IPR024588">
    <property type="entry name" value="YejM_N"/>
</dbReference>
<evidence type="ECO:0000313" key="5">
    <source>
        <dbReference type="Proteomes" id="UP000191418"/>
    </source>
</evidence>
<comment type="caution">
    <text evidence="4">The sequence shown here is derived from an EMBL/GenBank/DDBJ whole genome shotgun (WGS) entry which is preliminary data.</text>
</comment>
<dbReference type="OrthoDB" id="9803751at2"/>
<dbReference type="InterPro" id="IPR017850">
    <property type="entry name" value="Alkaline_phosphatase_core_sf"/>
</dbReference>
<dbReference type="PIRSF" id="PIRSF004950">
    <property type="entry name" value="Mmb_sulf_HI0842"/>
    <property type="match status" value="1"/>
</dbReference>
<dbReference type="PANTHER" id="PTHR43751:SF3">
    <property type="entry name" value="SULFATASE N-TERMINAL DOMAIN-CONTAINING PROTEIN"/>
    <property type="match status" value="1"/>
</dbReference>
<dbReference type="Pfam" id="PF00884">
    <property type="entry name" value="Sulfatase"/>
    <property type="match status" value="1"/>
</dbReference>
<proteinExistence type="predicted"/>
<accession>A0A1T4M8Q1</accession>
<feature type="transmembrane region" description="Helical" evidence="1">
    <location>
        <begin position="58"/>
        <end position="79"/>
    </location>
</feature>
<dbReference type="Gene3D" id="3.40.720.10">
    <property type="entry name" value="Alkaline Phosphatase, subunit A"/>
    <property type="match status" value="1"/>
</dbReference>
<keyword evidence="1" id="KW-0812">Transmembrane</keyword>
<name>A0A1T4M8Q1_9GAMM</name>
<dbReference type="SUPFAM" id="SSF53649">
    <property type="entry name" value="Alkaline phosphatase-like"/>
    <property type="match status" value="1"/>
</dbReference>
<protein>
    <recommendedName>
        <fullName evidence="6">Hydrolase</fullName>
    </recommendedName>
</protein>
<evidence type="ECO:0008006" key="6">
    <source>
        <dbReference type="Google" id="ProtNLM"/>
    </source>
</evidence>
<feature type="transmembrane region" description="Helical" evidence="1">
    <location>
        <begin position="20"/>
        <end position="38"/>
    </location>
</feature>
<sequence length="630" mass="70982">MSNIIRNKQKTSRGQLCAWLGWYGVWVSFLAILIFFRFTAYIDTPSTGLGWSYLISTWIGHAALLSFLMVPLFLIVALIYPLKRTLTFIAVVLSSLGLTLLVLDSFVFDQYRFHINGFVLDLILNDTDGQIFDFSLTSKLIACMGVLGIFLTQIFAAKWLWSNLSKIRSARKGWLVSLVLFAALLGSHGIHAYAHAMYLFDVTRQARFYPVHFPTEAKKELAQWGISNPEAEKQAALLKKGSGVVHYPLQPMQCEKPLAQKNVLLIAVDSWRFDTADEQTAPNIANFANQYGTRFTNHYSGGNGTRTGVFSMFYGLPGTYWDAMASSSTPALMIQQLQQQDYEFGIFSNAKLTSPAFDKTVFSSIQNLRIDTVGNSSAERDIRLTDDWLEWLELKQQSKGSTKPFFGFLFYDAPHSYSPIAGYPEVFSPAWSSVNFLALNNNFDPTPFLNRYKNAVHFTDSQIGRVLRDLKQRNLLDNTLVIITADHGQEFNDNKKNYWGHGSNFTRYQLQVPLIIAGEGFTAGQTIDHATSHFDLAPTVLTDIAGCQNDVKDYSAGRHLLNSQTSERAPQWRLAGAVGNYGVIEPNRITVTYQTGQYEILSPEYETQPEASLNMTTFGQVLKEMSRFYK</sequence>
<organism evidence="4 5">
    <name type="scientific">Oceanospirillum multiglobuliferum</name>
    <dbReference type="NCBI Taxonomy" id="64969"/>
    <lineage>
        <taxon>Bacteria</taxon>
        <taxon>Pseudomonadati</taxon>
        <taxon>Pseudomonadota</taxon>
        <taxon>Gammaproteobacteria</taxon>
        <taxon>Oceanospirillales</taxon>
        <taxon>Oceanospirillaceae</taxon>
        <taxon>Oceanospirillum</taxon>
    </lineage>
</organism>
<evidence type="ECO:0000256" key="1">
    <source>
        <dbReference type="SAM" id="Phobius"/>
    </source>
</evidence>
<dbReference type="EMBL" id="MTSM01000004">
    <property type="protein sequence ID" value="OPX56210.1"/>
    <property type="molecule type" value="Genomic_DNA"/>
</dbReference>
<dbReference type="InterPro" id="IPR000917">
    <property type="entry name" value="Sulfatase_N"/>
</dbReference>
<evidence type="ECO:0000259" key="3">
    <source>
        <dbReference type="Pfam" id="PF11893"/>
    </source>
</evidence>
<dbReference type="STRING" id="64969.SAMN02745127_00700"/>
<keyword evidence="5" id="KW-1185">Reference proteome</keyword>
<feature type="domain" description="Inner membrane protein YejM N-terminal" evidence="3">
    <location>
        <begin position="7"/>
        <end position="254"/>
    </location>
</feature>
<keyword evidence="1" id="KW-1133">Transmembrane helix</keyword>
<dbReference type="AlphaFoldDB" id="A0A1T4M8Q1"/>
<dbReference type="PANTHER" id="PTHR43751">
    <property type="entry name" value="SULFATASE"/>
    <property type="match status" value="1"/>
</dbReference>
<reference evidence="4 5" key="1">
    <citation type="submission" date="2017-01" db="EMBL/GenBank/DDBJ databases">
        <title>Genome Sequencing of a Marine Spirillum, Oceanospirillum multiglobuliferum ATCC 33336, from Japan.</title>
        <authorList>
            <person name="Carney J.G."/>
            <person name="Trachtenberg A.M."/>
            <person name="Rheaume B.A."/>
            <person name="Linnane J.D."/>
            <person name="Pitts N.L."/>
            <person name="Mykles D.L."/>
            <person name="Maclea K.S."/>
        </authorList>
    </citation>
    <scope>NUCLEOTIDE SEQUENCE [LARGE SCALE GENOMIC DNA]</scope>
    <source>
        <strain evidence="4 5">ATCC 33336</strain>
    </source>
</reference>